<protein>
    <submittedName>
        <fullName evidence="1">Uncharacterized protein</fullName>
    </submittedName>
</protein>
<keyword evidence="2" id="KW-1185">Reference proteome</keyword>
<dbReference type="VEuPathDB" id="VectorBase:GPPI041638"/>
<dbReference type="EMBL" id="JXJN01021218">
    <property type="status" value="NOT_ANNOTATED_CDS"/>
    <property type="molecule type" value="Genomic_DNA"/>
</dbReference>
<evidence type="ECO:0000313" key="1">
    <source>
        <dbReference type="EnsemblMetazoa" id="GPPI041638-PA"/>
    </source>
</evidence>
<proteinExistence type="predicted"/>
<name>A0A1B0BVD1_9MUSC</name>
<dbReference type="EnsemblMetazoa" id="GPPI041638-RA">
    <property type="protein sequence ID" value="GPPI041638-PA"/>
    <property type="gene ID" value="GPPI041638"/>
</dbReference>
<dbReference type="Proteomes" id="UP000092460">
    <property type="component" value="Unassembled WGS sequence"/>
</dbReference>
<evidence type="ECO:0000313" key="2">
    <source>
        <dbReference type="Proteomes" id="UP000092460"/>
    </source>
</evidence>
<reference evidence="1" key="2">
    <citation type="submission" date="2020-05" db="UniProtKB">
        <authorList>
            <consortium name="EnsemblMetazoa"/>
        </authorList>
    </citation>
    <scope>IDENTIFICATION</scope>
    <source>
        <strain evidence="1">IAEA</strain>
    </source>
</reference>
<reference evidence="2" key="1">
    <citation type="submission" date="2015-01" db="EMBL/GenBank/DDBJ databases">
        <authorList>
            <person name="Aksoy S."/>
            <person name="Warren W."/>
            <person name="Wilson R.K."/>
        </authorList>
    </citation>
    <scope>NUCLEOTIDE SEQUENCE [LARGE SCALE GENOMIC DNA]</scope>
    <source>
        <strain evidence="2">IAEA</strain>
    </source>
</reference>
<sequence length="330" mass="37278">MAPSKKGSRCASCNNFVGRHRAVVCQMGQNRPTFLVAMYFKSTFDELLVKLQLSMKESLSEVVIALKSELRFNTEMMKVRVESWFERVQSRLVAMNTEINALDIMVNRSNFIISGLPEDLNDISLTVIKIAEYYSVTVRLHDISFADYMKNNKTILVKLNSIEMRSVFMGKYFKNIKVGPRHAANCIFQQRSYINDHLCPAAVELNKTSTNLRKKSKIMRFKIVNTLKPYSVLVPFDGNIVKVDLQACGRTISLYVAVGSPSSSLAVYVNQLTNPNVGPIVCGVFESGSTLTKQMRIAYINYQTIKPSSRSVKFDELKALIMDKFAISET</sequence>
<organism evidence="1 2">
    <name type="scientific">Glossina palpalis gambiensis</name>
    <dbReference type="NCBI Taxonomy" id="67801"/>
    <lineage>
        <taxon>Eukaryota</taxon>
        <taxon>Metazoa</taxon>
        <taxon>Ecdysozoa</taxon>
        <taxon>Arthropoda</taxon>
        <taxon>Hexapoda</taxon>
        <taxon>Insecta</taxon>
        <taxon>Pterygota</taxon>
        <taxon>Neoptera</taxon>
        <taxon>Endopterygota</taxon>
        <taxon>Diptera</taxon>
        <taxon>Brachycera</taxon>
        <taxon>Muscomorpha</taxon>
        <taxon>Hippoboscoidea</taxon>
        <taxon>Glossinidae</taxon>
        <taxon>Glossina</taxon>
    </lineage>
</organism>
<accession>A0A1B0BVD1</accession>
<dbReference type="AlphaFoldDB" id="A0A1B0BVD1"/>